<gene>
    <name evidence="2" type="ORF">HU200_007873</name>
</gene>
<feature type="compositionally biased region" description="Low complexity" evidence="1">
    <location>
        <begin position="96"/>
        <end position="110"/>
    </location>
</feature>
<feature type="compositionally biased region" description="Pro residues" evidence="1">
    <location>
        <begin position="46"/>
        <end position="56"/>
    </location>
</feature>
<feature type="compositionally biased region" description="Basic and acidic residues" evidence="1">
    <location>
        <begin position="155"/>
        <end position="167"/>
    </location>
</feature>
<evidence type="ECO:0000313" key="2">
    <source>
        <dbReference type="EMBL" id="KAF8766031.1"/>
    </source>
</evidence>
<comment type="caution">
    <text evidence="2">The sequence shown here is derived from an EMBL/GenBank/DDBJ whole genome shotgun (WGS) entry which is preliminary data.</text>
</comment>
<dbReference type="EMBL" id="JACEFO010000521">
    <property type="protein sequence ID" value="KAF8766031.1"/>
    <property type="molecule type" value="Genomic_DNA"/>
</dbReference>
<protein>
    <submittedName>
        <fullName evidence="2">Uncharacterized protein</fullName>
    </submittedName>
</protein>
<dbReference type="OrthoDB" id="59661at2759"/>
<accession>A0A835FMJ3</accession>
<evidence type="ECO:0000256" key="1">
    <source>
        <dbReference type="SAM" id="MobiDB-lite"/>
    </source>
</evidence>
<dbReference type="Proteomes" id="UP000636709">
    <property type="component" value="Unassembled WGS sequence"/>
</dbReference>
<dbReference type="PANTHER" id="PTHR33984">
    <property type="entry name" value="OS02G0717600 PROTEIN"/>
    <property type="match status" value="1"/>
</dbReference>
<evidence type="ECO:0000313" key="3">
    <source>
        <dbReference type="Proteomes" id="UP000636709"/>
    </source>
</evidence>
<dbReference type="PANTHER" id="PTHR33984:SF13">
    <property type="entry name" value="OS08G0333100 PROTEIN"/>
    <property type="match status" value="1"/>
</dbReference>
<feature type="region of interest" description="Disordered" evidence="1">
    <location>
        <begin position="1"/>
        <end position="167"/>
    </location>
</feature>
<sequence>MQYSQAPVAKSKTSPCRGRPTPPPAPADRLLQGQPTRRAHASALPPQQPPALPPSAPAAATSTTDAGMNSGKAATAKKQRGVQKLLKSAFKRGEHAPGASSSSANSAAPGGHPGEEGSLAAAAQDLSRSSSSSAGGSSGRKGRRGGGGGDDGSADGDRSSHDSLELDGSKNAKAAAALRNAKIGSSYETFPWERKMADLLPVPNSSRFLSLLLLPLAADESQTRYLCLEDTLARADAWLMSSQSSGVPILHKDVQVEPLLTKISGDTALSTVNMGSLGDLANVATMSLYGFEDYHGVDIGVVRAVRLWYAPVAGELALEIKLQPGDTRLGFAISRTEEGFIYVSSVADESTPGVASTRSGLLELYRRARRASRLLVVSRVGREKVLPWAVSATGDVRCSDTVSLSQLLSLHRHALRPVTLGFLMWEELSVAALLRSAGASRPSAAAVMLPVQAAASDNEASSDEIAFDGDGPEIVLSKDSDDCSFRFQHIGLPDSWL</sequence>
<dbReference type="AlphaFoldDB" id="A0A835FMJ3"/>
<name>A0A835FMJ3_9POAL</name>
<reference evidence="2" key="1">
    <citation type="submission" date="2020-07" db="EMBL/GenBank/DDBJ databases">
        <title>Genome sequence and genetic diversity analysis of an under-domesticated orphan crop, white fonio (Digitaria exilis).</title>
        <authorList>
            <person name="Bennetzen J.L."/>
            <person name="Chen S."/>
            <person name="Ma X."/>
            <person name="Wang X."/>
            <person name="Yssel A.E.J."/>
            <person name="Chaluvadi S.R."/>
            <person name="Johnson M."/>
            <person name="Gangashetty P."/>
            <person name="Hamidou F."/>
            <person name="Sanogo M.D."/>
            <person name="Zwaenepoel A."/>
            <person name="Wallace J."/>
            <person name="Van De Peer Y."/>
            <person name="Van Deynze A."/>
        </authorList>
    </citation>
    <scope>NUCLEOTIDE SEQUENCE</scope>
    <source>
        <tissue evidence="2">Leaves</tissue>
    </source>
</reference>
<feature type="compositionally biased region" description="Low complexity" evidence="1">
    <location>
        <begin position="118"/>
        <end position="135"/>
    </location>
</feature>
<keyword evidence="3" id="KW-1185">Reference proteome</keyword>
<proteinExistence type="predicted"/>
<organism evidence="2 3">
    <name type="scientific">Digitaria exilis</name>
    <dbReference type="NCBI Taxonomy" id="1010633"/>
    <lineage>
        <taxon>Eukaryota</taxon>
        <taxon>Viridiplantae</taxon>
        <taxon>Streptophyta</taxon>
        <taxon>Embryophyta</taxon>
        <taxon>Tracheophyta</taxon>
        <taxon>Spermatophyta</taxon>
        <taxon>Magnoliopsida</taxon>
        <taxon>Liliopsida</taxon>
        <taxon>Poales</taxon>
        <taxon>Poaceae</taxon>
        <taxon>PACMAD clade</taxon>
        <taxon>Panicoideae</taxon>
        <taxon>Panicodae</taxon>
        <taxon>Paniceae</taxon>
        <taxon>Anthephorinae</taxon>
        <taxon>Digitaria</taxon>
    </lineage>
</organism>